<feature type="transmembrane region" description="Helical" evidence="1">
    <location>
        <begin position="292"/>
        <end position="312"/>
    </location>
</feature>
<feature type="transmembrane region" description="Helical" evidence="1">
    <location>
        <begin position="79"/>
        <end position="103"/>
    </location>
</feature>
<feature type="signal peptide" evidence="2">
    <location>
        <begin position="1"/>
        <end position="18"/>
    </location>
</feature>
<evidence type="ECO:0008006" key="5">
    <source>
        <dbReference type="Google" id="ProtNLM"/>
    </source>
</evidence>
<organism evidence="3 4">
    <name type="scientific">Diaporthe vaccinii</name>
    <dbReference type="NCBI Taxonomy" id="105482"/>
    <lineage>
        <taxon>Eukaryota</taxon>
        <taxon>Fungi</taxon>
        <taxon>Dikarya</taxon>
        <taxon>Ascomycota</taxon>
        <taxon>Pezizomycotina</taxon>
        <taxon>Sordariomycetes</taxon>
        <taxon>Sordariomycetidae</taxon>
        <taxon>Diaporthales</taxon>
        <taxon>Diaporthaceae</taxon>
        <taxon>Diaporthe</taxon>
        <taxon>Diaporthe eres species complex</taxon>
    </lineage>
</organism>
<evidence type="ECO:0000313" key="4">
    <source>
        <dbReference type="Proteomes" id="UP001600888"/>
    </source>
</evidence>
<comment type="caution">
    <text evidence="3">The sequence shown here is derived from an EMBL/GenBank/DDBJ whole genome shotgun (WGS) entry which is preliminary data.</text>
</comment>
<feature type="transmembrane region" description="Helical" evidence="1">
    <location>
        <begin position="206"/>
        <end position="227"/>
    </location>
</feature>
<keyword evidence="1" id="KW-1133">Transmembrane helix</keyword>
<keyword evidence="4" id="KW-1185">Reference proteome</keyword>
<dbReference type="Proteomes" id="UP001600888">
    <property type="component" value="Unassembled WGS sequence"/>
</dbReference>
<accession>A0ABR4EDP2</accession>
<name>A0ABR4EDP2_9PEZI</name>
<feature type="transmembrane region" description="Helical" evidence="1">
    <location>
        <begin position="180"/>
        <end position="200"/>
    </location>
</feature>
<keyword evidence="1" id="KW-0812">Transmembrane</keyword>
<evidence type="ECO:0000313" key="3">
    <source>
        <dbReference type="EMBL" id="KAL2280531.1"/>
    </source>
</evidence>
<keyword evidence="2" id="KW-0732">Signal</keyword>
<feature type="transmembrane region" description="Helical" evidence="1">
    <location>
        <begin position="375"/>
        <end position="395"/>
    </location>
</feature>
<reference evidence="3 4" key="1">
    <citation type="submission" date="2024-03" db="EMBL/GenBank/DDBJ databases">
        <title>A high-quality draft genome sequence of Diaporthe vaccinii, a causative agent of upright dieback and viscid rot disease in cranberry plants.</title>
        <authorList>
            <person name="Sarrasin M."/>
            <person name="Lang B.F."/>
            <person name="Burger G."/>
        </authorList>
    </citation>
    <scope>NUCLEOTIDE SEQUENCE [LARGE SCALE GENOMIC DNA]</scope>
    <source>
        <strain evidence="3 4">IS7</strain>
    </source>
</reference>
<keyword evidence="1" id="KW-0472">Membrane</keyword>
<protein>
    <recommendedName>
        <fullName evidence="5">Ubiquitin carrier protein</fullName>
    </recommendedName>
</protein>
<feature type="chain" id="PRO_5047445138" description="Ubiquitin carrier protein" evidence="2">
    <location>
        <begin position="19"/>
        <end position="411"/>
    </location>
</feature>
<evidence type="ECO:0000256" key="1">
    <source>
        <dbReference type="SAM" id="Phobius"/>
    </source>
</evidence>
<evidence type="ECO:0000256" key="2">
    <source>
        <dbReference type="SAM" id="SignalP"/>
    </source>
</evidence>
<proteinExistence type="predicted"/>
<gene>
    <name evidence="3" type="ORF">FJTKL_12507</name>
</gene>
<feature type="transmembrane region" description="Helical" evidence="1">
    <location>
        <begin position="248"/>
        <end position="272"/>
    </location>
</feature>
<sequence>MPTTALLCISRFLFLILAAWFPSPGSIPHGSTLSCKTETPPKMLNQVATLSGSIAKRALEMRETYIGDGEGNMNELPGWAWLVFFADFLVFFPVFLYIGYTLAHIYPTLAMIEDPEPPPYEPVDLNEDADSVAEDNAPLSDRPFKVDQEPVLVTSSLRRVNRLLMTTAGWTANFRGLPCAFVLSVAAGFSGLIFSGIPFVPRSVGVLLATLVTVQLSTAWTHIVISAPSTLRFYQRLPPFKKTFEATVVPIVAHWAATQLVGYLPIFLAYVLGLARWDVRNPTHVPEYQGDAVWKSLLIVIVVVGAMVFLVIPTQVVLVRVQASLLPPDESPILAFDRSFAGKVEPPVVGGKGYVNFKDAWMTFSRQSWIRLYKLIGKVLVVTFCVYIVVVAIVVPEFILMVKASKPIDSN</sequence>
<dbReference type="EMBL" id="JBAWTH010000066">
    <property type="protein sequence ID" value="KAL2280531.1"/>
    <property type="molecule type" value="Genomic_DNA"/>
</dbReference>